<dbReference type="EMBL" id="JAQQWI010000022">
    <property type="protein sequence ID" value="KAK7996129.1"/>
    <property type="molecule type" value="Genomic_DNA"/>
</dbReference>
<organism evidence="11 12">
    <name type="scientific">Apiospora marii</name>
    <dbReference type="NCBI Taxonomy" id="335849"/>
    <lineage>
        <taxon>Eukaryota</taxon>
        <taxon>Fungi</taxon>
        <taxon>Dikarya</taxon>
        <taxon>Ascomycota</taxon>
        <taxon>Pezizomycotina</taxon>
        <taxon>Sordariomycetes</taxon>
        <taxon>Xylariomycetidae</taxon>
        <taxon>Amphisphaeriales</taxon>
        <taxon>Apiosporaceae</taxon>
        <taxon>Apiospora</taxon>
    </lineage>
</organism>
<feature type="domain" description="Nuclear pore protein Nup188 C-terminal" evidence="9">
    <location>
        <begin position="1459"/>
        <end position="1789"/>
    </location>
</feature>
<name>A0ABR1R246_9PEZI</name>
<reference evidence="11 12" key="1">
    <citation type="submission" date="2023-01" db="EMBL/GenBank/DDBJ databases">
        <title>Analysis of 21 Apiospora genomes using comparative genomics revels a genus with tremendous synthesis potential of carbohydrate active enzymes and secondary metabolites.</title>
        <authorList>
            <person name="Sorensen T."/>
        </authorList>
    </citation>
    <scope>NUCLEOTIDE SEQUENCE [LARGE SCALE GENOMIC DNA]</scope>
    <source>
        <strain evidence="11 12">CBS 20057</strain>
    </source>
</reference>
<dbReference type="Proteomes" id="UP001396898">
    <property type="component" value="Unassembled WGS sequence"/>
</dbReference>
<dbReference type="Pfam" id="PF21094">
    <property type="entry name" value="Nup188_SH3-like"/>
    <property type="match status" value="1"/>
</dbReference>
<keyword evidence="2" id="KW-0813">Transport</keyword>
<protein>
    <submittedName>
        <fullName evidence="11">Nucleoporin</fullName>
    </submittedName>
</protein>
<evidence type="ECO:0000256" key="5">
    <source>
        <dbReference type="ARBA" id="ARBA00023010"/>
    </source>
</evidence>
<keyword evidence="12" id="KW-1185">Reference proteome</keyword>
<keyword evidence="6" id="KW-0906">Nuclear pore complex</keyword>
<feature type="region of interest" description="Disordered" evidence="8">
    <location>
        <begin position="1790"/>
        <end position="1828"/>
    </location>
</feature>
<dbReference type="PANTHER" id="PTHR31431">
    <property type="entry name" value="NUCLEOPORIN NUP188 HOMOLOG"/>
    <property type="match status" value="1"/>
</dbReference>
<evidence type="ECO:0000256" key="7">
    <source>
        <dbReference type="ARBA" id="ARBA00023242"/>
    </source>
</evidence>
<feature type="compositionally biased region" description="Gly residues" evidence="8">
    <location>
        <begin position="1813"/>
        <end position="1825"/>
    </location>
</feature>
<evidence type="ECO:0000256" key="8">
    <source>
        <dbReference type="SAM" id="MobiDB-lite"/>
    </source>
</evidence>
<evidence type="ECO:0000256" key="6">
    <source>
        <dbReference type="ARBA" id="ARBA00023132"/>
    </source>
</evidence>
<evidence type="ECO:0000256" key="1">
    <source>
        <dbReference type="ARBA" id="ARBA00004567"/>
    </source>
</evidence>
<dbReference type="Pfam" id="PF21093">
    <property type="entry name" value="Nup188_N-subdom_III"/>
    <property type="match status" value="1"/>
</dbReference>
<evidence type="ECO:0000259" key="9">
    <source>
        <dbReference type="Pfam" id="PF18378"/>
    </source>
</evidence>
<dbReference type="PANTHER" id="PTHR31431:SF1">
    <property type="entry name" value="NUCLEOPORIN NUP188"/>
    <property type="match status" value="1"/>
</dbReference>
<dbReference type="InterPro" id="IPR048883">
    <property type="entry name" value="Nup188_N-subdom_III"/>
</dbReference>
<sequence>MAPQAVDKVYLPDLEPCLKGETVVLSWRLLAAALSDTTGHRQGSKAVVEFLTNPQIKSLFTKPNTVFEAGDNDSYKQAFETRTSAVQVTPTPNDKYDVKTIKEDSLWLSKNARINLLAALRVVVIEFQSRARSQLIGAISSQDAVSLQEAAGATNAQTSTVIPGLNLSGLPDAADLESDFEKPESRRLRIFSTYLNERRHFAMATDYIFTLMLQQRLPSLPTATEATTKIRDSFLEAYGLTSLTPQSDAPAKTYHALISRYFTVVSDSIAACGDITTATEDRALHRDDMQIERMRTFVTEAIHAMTVAFQLLDLSNQVLVPAELLQQWFQFLGDTSFLELIGSTQGLGDLESPTQCLVCLISLAMFNLPRVIKSFAGDVDIDPNTEYIGSSDALELVHQVAIAGAERNISPAIPVAFAWVPILHGMWASYQERAERRDALQNQKAIETYDSGTQMIPGSGRRNSAGSITTIDKTGYDDFLANTQLDRDIQPAHMLAAAATDGGLVFAIVSSMAGFLGTSEESTFAAPVGSRMRIVLLDLLNSTFPYIGYRSESVGALLSVLSGGEFDYWTACRPATILPEQNIAVRSLQDPAFLNNYFTQAVNRFPLEFVPFISLSRVLACAPSTAGEVSEMVGQILQKGETLTFELPEHFNSYQLAHEEDNSNTICLIEDLPLFTASAQRRLTSGEEESFVIPAGSLGRFVVDEGRTVQIEYSHSTLALLGKRLEANLTPNIYQQELTALTVSEMSYAITLLATLVKSEYSEVAKGTSTTGNHEAGLAVLAEASRSLPRNKDIVSVVCETLDVHLEGEPDLDALGVLSACLQFLDAALPLCPGRVWSYMSRCTLLATEARAGKLSRLIGSLEMSRERFDFLMSAVRVFSSLVETAMSSSVQRKTTIKTSTRQKQADNPWLGVSDKIVGQITLAISQTSVDILESSSTWRLQNEVQRSVLLRDLLPIMNKTILYTFSTDEMTSKKTLTAPLQSAAKYIIDSFLAPSAGSLRIQPLLASLVTAVQWPETTVFINAGKAFTQRTNAVLNLATTLVRVANSVDQSSTTIEQQLFKATPFIAKIAAVNDQYRRSAVVLLEALVVSAGKATGEPPSLLGYLGPQLSRSFLLFLSSLDRPFDQTEEVTVIWRFFSTIVRNRQQWMANCLLTGKTPRDARNGHDKTSKSSSDSVLTRALERLSHVSSISSSEALCILDFVTSAQNYWPWTIFNLQNHGNFLAALRAYVRNLQPSNVTAKVNAMQACEEARLAAYIAETFAMQLFHLRQMGQVNSLAKELAADLDYFLREGVLVSGYNGALHANFSRNFSKQYPVCILDNFKRTLLEPRSLGTEYYYALSYADKMLQFDAGWIGPRNNGFKSEMERANINLSLVDAQIALFHAWEFLLLELSNCLPQHENLKKQSLQVAEQCLEANQANQGHEQIFERLTDSRVNLALMLVQRVVNNTPSAGDVAQLLTSLWSTVSSVEEPYGSENLTLYRTLLKLLYVTLRAQVRALESKSKTAADKKAIDSAITTVHQTVLSILDRTVARGFRTLVSLVHDSDTTVFPEDVAILTAIMQACLCIPGINESQTQIVNIMAAHDAVHVAVSLYSWSDKLAEKGDPVYGELSLLFLLELSALPVVAEQLACDGLLNHITSANLASYLNRPNVSPFAETVGPQRCYSIWAKAIVPLLLNVLSALGQTIAPEVAYVLDQFSSLMASSVERFEAPGVSRTHRNHRGSYITTLSTSEIHSLALITRILSALRANNARDIPEVQWDSAGLLENVEFWLGSRKLLRERLVPLGDPRGGVEGDEAERRRESAGVREPAGGEGGQPARGGPNGALRGSGMSVIHAGWWYFTR</sequence>
<keyword evidence="5" id="KW-0811">Translocation</keyword>
<dbReference type="InterPro" id="IPR041634">
    <property type="entry name" value="Nup188_C"/>
</dbReference>
<feature type="domain" description="Nucleoporin Nup188 N-terminal subdomain III" evidence="10">
    <location>
        <begin position="711"/>
        <end position="1157"/>
    </location>
</feature>
<dbReference type="Pfam" id="PF18378">
    <property type="entry name" value="Nup188_C"/>
    <property type="match status" value="1"/>
</dbReference>
<evidence type="ECO:0000256" key="3">
    <source>
        <dbReference type="ARBA" id="ARBA00022816"/>
    </source>
</evidence>
<evidence type="ECO:0000313" key="12">
    <source>
        <dbReference type="Proteomes" id="UP001396898"/>
    </source>
</evidence>
<keyword evidence="7" id="KW-0539">Nucleus</keyword>
<dbReference type="InterPro" id="IPR044840">
    <property type="entry name" value="Nup188"/>
</dbReference>
<evidence type="ECO:0000256" key="4">
    <source>
        <dbReference type="ARBA" id="ARBA00022927"/>
    </source>
</evidence>
<accession>A0ABR1R246</accession>
<evidence type="ECO:0000259" key="10">
    <source>
        <dbReference type="Pfam" id="PF21093"/>
    </source>
</evidence>
<proteinExistence type="predicted"/>
<keyword evidence="4" id="KW-0653">Protein transport</keyword>
<keyword evidence="3" id="KW-0509">mRNA transport</keyword>
<comment type="caution">
    <text evidence="11">The sequence shown here is derived from an EMBL/GenBank/DDBJ whole genome shotgun (WGS) entry which is preliminary data.</text>
</comment>
<evidence type="ECO:0000256" key="2">
    <source>
        <dbReference type="ARBA" id="ARBA00022448"/>
    </source>
</evidence>
<comment type="subcellular location">
    <subcellularLocation>
        <location evidence="1">Nucleus</location>
        <location evidence="1">Nuclear pore complex</location>
    </subcellularLocation>
</comment>
<evidence type="ECO:0000313" key="11">
    <source>
        <dbReference type="EMBL" id="KAK7996129.1"/>
    </source>
</evidence>
<dbReference type="Gene3D" id="1.25.10.70">
    <property type="match status" value="1"/>
</dbReference>
<gene>
    <name evidence="11" type="ORF">PG991_015596</name>
</gene>